<gene>
    <name evidence="1" type="ORF">LOK49_LG05G03173</name>
</gene>
<dbReference type="Proteomes" id="UP001060215">
    <property type="component" value="Chromosome 4"/>
</dbReference>
<protein>
    <submittedName>
        <fullName evidence="1">Uncharacterized protein</fullName>
    </submittedName>
</protein>
<comment type="caution">
    <text evidence="1">The sequence shown here is derived from an EMBL/GenBank/DDBJ whole genome shotgun (WGS) entry which is preliminary data.</text>
</comment>
<sequence>MCTSLHNVTMNDLSFESNSSLCILARAEHRSTIRHLSLLLSAKALLGNLDLLGPKLYPIGYWYYNFADERTNIVIVCWAELVENEVKVRSDKWIANCSVLEQVDVPIYAAGTGVKPAEIARQGLEEAKRKNMDVVIVDTTGRLQFGSIEILPIACTRLGSPESLQLGC</sequence>
<reference evidence="1 2" key="1">
    <citation type="journal article" date="2022" name="Plant J.">
        <title>Chromosome-level genome of Camellia lanceoleosa provides a valuable resource for understanding genome evolution and self-incompatibility.</title>
        <authorList>
            <person name="Gong W."/>
            <person name="Xiao S."/>
            <person name="Wang L."/>
            <person name="Liao Z."/>
            <person name="Chang Y."/>
            <person name="Mo W."/>
            <person name="Hu G."/>
            <person name="Li W."/>
            <person name="Zhao G."/>
            <person name="Zhu H."/>
            <person name="Hu X."/>
            <person name="Ji K."/>
            <person name="Xiang X."/>
            <person name="Song Q."/>
            <person name="Yuan D."/>
            <person name="Jin S."/>
            <person name="Zhang L."/>
        </authorList>
    </citation>
    <scope>NUCLEOTIDE SEQUENCE [LARGE SCALE GENOMIC DNA]</scope>
    <source>
        <strain evidence="1">SQ_2022a</strain>
    </source>
</reference>
<evidence type="ECO:0000313" key="2">
    <source>
        <dbReference type="Proteomes" id="UP001060215"/>
    </source>
</evidence>
<name>A0ACC0HID6_9ERIC</name>
<evidence type="ECO:0000313" key="1">
    <source>
        <dbReference type="EMBL" id="KAI8013398.1"/>
    </source>
</evidence>
<accession>A0ACC0HID6</accession>
<organism evidence="1 2">
    <name type="scientific">Camellia lanceoleosa</name>
    <dbReference type="NCBI Taxonomy" id="1840588"/>
    <lineage>
        <taxon>Eukaryota</taxon>
        <taxon>Viridiplantae</taxon>
        <taxon>Streptophyta</taxon>
        <taxon>Embryophyta</taxon>
        <taxon>Tracheophyta</taxon>
        <taxon>Spermatophyta</taxon>
        <taxon>Magnoliopsida</taxon>
        <taxon>eudicotyledons</taxon>
        <taxon>Gunneridae</taxon>
        <taxon>Pentapetalae</taxon>
        <taxon>asterids</taxon>
        <taxon>Ericales</taxon>
        <taxon>Theaceae</taxon>
        <taxon>Camellia</taxon>
    </lineage>
</organism>
<keyword evidence="2" id="KW-1185">Reference proteome</keyword>
<proteinExistence type="predicted"/>
<dbReference type="EMBL" id="CM045761">
    <property type="protein sequence ID" value="KAI8013398.1"/>
    <property type="molecule type" value="Genomic_DNA"/>
</dbReference>